<feature type="domain" description="PHF7/G2E3-like PHD zinc finger" evidence="1">
    <location>
        <begin position="21"/>
        <end position="77"/>
    </location>
</feature>
<reference evidence="2" key="1">
    <citation type="submission" date="2021-06" db="EMBL/GenBank/DDBJ databases">
        <authorList>
            <person name="Hodson N. C."/>
            <person name="Mongue J. A."/>
            <person name="Jaron S. K."/>
        </authorList>
    </citation>
    <scope>NUCLEOTIDE SEQUENCE</scope>
</reference>
<sequence length="113" mass="12501">YVPEQDASWELAPNAFAELNQMYSHCDAEECLCPQGRSYDCPNNRSWKIVRCGSCGSSAIHYSCGQLSLASWKCPECINVLTRDPSHYRMVVLEGANTSGESDADEVSEEEDG</sequence>
<feature type="non-terminal residue" evidence="2">
    <location>
        <position position="113"/>
    </location>
</feature>
<dbReference type="InterPro" id="IPR059102">
    <property type="entry name" value="PHD_PHF7/G2E3-like"/>
</dbReference>
<dbReference type="Pfam" id="PF26054">
    <property type="entry name" value="PHD_G2E3"/>
    <property type="match status" value="1"/>
</dbReference>
<gene>
    <name evidence="2" type="ORF">AFUS01_LOCUS37164</name>
</gene>
<dbReference type="Proteomes" id="UP000708208">
    <property type="component" value="Unassembled WGS sequence"/>
</dbReference>
<evidence type="ECO:0000313" key="2">
    <source>
        <dbReference type="EMBL" id="CAG7827164.1"/>
    </source>
</evidence>
<organism evidence="2 3">
    <name type="scientific">Allacma fusca</name>
    <dbReference type="NCBI Taxonomy" id="39272"/>
    <lineage>
        <taxon>Eukaryota</taxon>
        <taxon>Metazoa</taxon>
        <taxon>Ecdysozoa</taxon>
        <taxon>Arthropoda</taxon>
        <taxon>Hexapoda</taxon>
        <taxon>Collembola</taxon>
        <taxon>Symphypleona</taxon>
        <taxon>Sminthuridae</taxon>
        <taxon>Allacma</taxon>
    </lineage>
</organism>
<keyword evidence="3" id="KW-1185">Reference proteome</keyword>
<dbReference type="EMBL" id="CAJVCH010542479">
    <property type="protein sequence ID" value="CAG7827164.1"/>
    <property type="molecule type" value="Genomic_DNA"/>
</dbReference>
<dbReference type="PANTHER" id="PTHR12420">
    <property type="entry name" value="PHD FINGER PROTEIN"/>
    <property type="match status" value="1"/>
</dbReference>
<evidence type="ECO:0000313" key="3">
    <source>
        <dbReference type="Proteomes" id="UP000708208"/>
    </source>
</evidence>
<dbReference type="GO" id="GO:0005634">
    <property type="term" value="C:nucleus"/>
    <property type="evidence" value="ECO:0007669"/>
    <property type="project" value="TreeGrafter"/>
</dbReference>
<comment type="caution">
    <text evidence="2">The sequence shown here is derived from an EMBL/GenBank/DDBJ whole genome shotgun (WGS) entry which is preliminary data.</text>
</comment>
<dbReference type="AlphaFoldDB" id="A0A8J2LPR9"/>
<dbReference type="InterPro" id="IPR051188">
    <property type="entry name" value="PHD-type_Zinc_Finger"/>
</dbReference>
<protein>
    <recommendedName>
        <fullName evidence="1">PHF7/G2E3-like PHD zinc finger domain-containing protein</fullName>
    </recommendedName>
</protein>
<dbReference type="OrthoDB" id="512616at2759"/>
<feature type="non-terminal residue" evidence="2">
    <location>
        <position position="1"/>
    </location>
</feature>
<dbReference type="PANTHER" id="PTHR12420:SF42">
    <property type="entry name" value="G2_M PHASE-SPECIFIC E3 UBIQUITIN-PROTEIN LIGASE"/>
    <property type="match status" value="1"/>
</dbReference>
<name>A0A8J2LPR9_9HEXA</name>
<evidence type="ECO:0000259" key="1">
    <source>
        <dbReference type="Pfam" id="PF26054"/>
    </source>
</evidence>
<accession>A0A8J2LPR9</accession>
<proteinExistence type="predicted"/>